<reference evidence="2 3" key="1">
    <citation type="submission" date="2016-11" db="EMBL/GenBank/DDBJ databases">
        <title>Interaction between Lactobacillus species and yeast in water kefir.</title>
        <authorList>
            <person name="Behr J."/>
            <person name="Xu D."/>
            <person name="Vogel R.F."/>
        </authorList>
    </citation>
    <scope>NUCLEOTIDE SEQUENCE [LARGE SCALE GENOMIC DNA]</scope>
    <source>
        <strain evidence="2 3">TMW 1.1822</strain>
    </source>
</reference>
<evidence type="ECO:0000313" key="2">
    <source>
        <dbReference type="EMBL" id="AUJ30777.1"/>
    </source>
</evidence>
<dbReference type="Proteomes" id="UP000314960">
    <property type="component" value="Chromosome"/>
</dbReference>
<dbReference type="AlphaFoldDB" id="A0A3S6QX83"/>
<keyword evidence="2" id="KW-0238">DNA-binding</keyword>
<dbReference type="RefSeq" id="WP_141055497.1">
    <property type="nucleotide sequence ID" value="NZ_CP018176.1"/>
</dbReference>
<dbReference type="InterPro" id="IPR012347">
    <property type="entry name" value="Ferritin-like"/>
</dbReference>
<organism evidence="2 3">
    <name type="scientific">Liquorilactobacillus hordei</name>
    <dbReference type="NCBI Taxonomy" id="468911"/>
    <lineage>
        <taxon>Bacteria</taxon>
        <taxon>Bacillati</taxon>
        <taxon>Bacillota</taxon>
        <taxon>Bacilli</taxon>
        <taxon>Lactobacillales</taxon>
        <taxon>Lactobacillaceae</taxon>
        <taxon>Liquorilactobacillus</taxon>
    </lineage>
</organism>
<dbReference type="EMBL" id="CP018176">
    <property type="protein sequence ID" value="AUJ30777.1"/>
    <property type="molecule type" value="Genomic_DNA"/>
</dbReference>
<feature type="compositionally biased region" description="Basic and acidic residues" evidence="1">
    <location>
        <begin position="1"/>
        <end position="21"/>
    </location>
</feature>
<name>A0A3S6QX83_9LACO</name>
<dbReference type="GO" id="GO:0003677">
    <property type="term" value="F:DNA binding"/>
    <property type="evidence" value="ECO:0007669"/>
    <property type="project" value="UniProtKB-KW"/>
</dbReference>
<gene>
    <name evidence="2" type="ORF">BSQ49_11615</name>
</gene>
<proteinExistence type="predicted"/>
<sequence>MPTTEEKYQQELDQSSKDHHTPTAGAMTGHITVNLLVHILKITQAKWFITGETTIFLAQNADIWIEKEYEFFDSINKLLVSEGEAIPTTTQQIREYTILEENGAAKYEEGKKQLFNLIKDFDTQLLFITRAIKLAKQEEKVALVSRLCELYGWMKEQIFKGQHFLGHELTEGLNTEEDKE</sequence>
<protein>
    <submittedName>
        <fullName evidence="2">DNA-binding protein</fullName>
    </submittedName>
</protein>
<feature type="region of interest" description="Disordered" evidence="1">
    <location>
        <begin position="1"/>
        <end position="24"/>
    </location>
</feature>
<evidence type="ECO:0000256" key="1">
    <source>
        <dbReference type="SAM" id="MobiDB-lite"/>
    </source>
</evidence>
<dbReference type="Gene3D" id="1.20.1260.10">
    <property type="match status" value="1"/>
</dbReference>
<dbReference type="SUPFAM" id="SSF47240">
    <property type="entry name" value="Ferritin-like"/>
    <property type="match status" value="1"/>
</dbReference>
<evidence type="ECO:0000313" key="3">
    <source>
        <dbReference type="Proteomes" id="UP000314960"/>
    </source>
</evidence>
<accession>A0A3S6QX83</accession>
<dbReference type="InterPro" id="IPR009078">
    <property type="entry name" value="Ferritin-like_SF"/>
</dbReference>
<dbReference type="KEGG" id="lhw:BSQ49_11615"/>